<accession>A0ABP8E378</accession>
<dbReference type="EMBL" id="BAABAU010000002">
    <property type="protein sequence ID" value="GAA4266668.1"/>
    <property type="molecule type" value="Genomic_DNA"/>
</dbReference>
<protein>
    <submittedName>
        <fullName evidence="2">Uncharacterized protein</fullName>
    </submittedName>
</protein>
<feature type="region of interest" description="Disordered" evidence="1">
    <location>
        <begin position="27"/>
        <end position="50"/>
    </location>
</feature>
<name>A0ABP8E378_9MICO</name>
<dbReference type="Proteomes" id="UP001501594">
    <property type="component" value="Unassembled WGS sequence"/>
</dbReference>
<evidence type="ECO:0000256" key="1">
    <source>
        <dbReference type="SAM" id="MobiDB-lite"/>
    </source>
</evidence>
<evidence type="ECO:0000313" key="3">
    <source>
        <dbReference type="Proteomes" id="UP001501594"/>
    </source>
</evidence>
<proteinExistence type="predicted"/>
<keyword evidence="3" id="KW-1185">Reference proteome</keyword>
<comment type="caution">
    <text evidence="2">The sequence shown here is derived from an EMBL/GenBank/DDBJ whole genome shotgun (WGS) entry which is preliminary data.</text>
</comment>
<organism evidence="2 3">
    <name type="scientific">Frondihabitans peucedani</name>
    <dbReference type="NCBI Taxonomy" id="598626"/>
    <lineage>
        <taxon>Bacteria</taxon>
        <taxon>Bacillati</taxon>
        <taxon>Actinomycetota</taxon>
        <taxon>Actinomycetes</taxon>
        <taxon>Micrococcales</taxon>
        <taxon>Microbacteriaceae</taxon>
        <taxon>Frondihabitans</taxon>
    </lineage>
</organism>
<feature type="compositionally biased region" description="Polar residues" evidence="1">
    <location>
        <begin position="34"/>
        <end position="50"/>
    </location>
</feature>
<evidence type="ECO:0000313" key="2">
    <source>
        <dbReference type="EMBL" id="GAA4266668.1"/>
    </source>
</evidence>
<sequence length="59" mass="6501">MMSTFSGHLLVFSFLAVLVTATRPRRSKPAYARSAQTRQHPSLNSADYGTNIGTIRFTA</sequence>
<gene>
    <name evidence="2" type="ORF">GCM10022256_22800</name>
</gene>
<reference evidence="3" key="1">
    <citation type="journal article" date="2019" name="Int. J. Syst. Evol. Microbiol.">
        <title>The Global Catalogue of Microorganisms (GCM) 10K type strain sequencing project: providing services to taxonomists for standard genome sequencing and annotation.</title>
        <authorList>
            <consortium name="The Broad Institute Genomics Platform"/>
            <consortium name="The Broad Institute Genome Sequencing Center for Infectious Disease"/>
            <person name="Wu L."/>
            <person name="Ma J."/>
        </authorList>
    </citation>
    <scope>NUCLEOTIDE SEQUENCE [LARGE SCALE GENOMIC DNA]</scope>
    <source>
        <strain evidence="3">JCM 17442</strain>
    </source>
</reference>